<reference evidence="1" key="3">
    <citation type="submission" date="2025-09" db="UniProtKB">
        <authorList>
            <consortium name="Ensembl"/>
        </authorList>
    </citation>
    <scope>IDENTIFICATION</scope>
</reference>
<evidence type="ECO:0000313" key="1">
    <source>
        <dbReference type="Ensembl" id="ENSCSAP00000007218.1"/>
    </source>
</evidence>
<protein>
    <submittedName>
        <fullName evidence="1">Uncharacterized protein</fullName>
    </submittedName>
</protein>
<organism evidence="1 2">
    <name type="scientific">Chlorocebus sabaeus</name>
    <name type="common">Green monkey</name>
    <name type="synonym">Simia sabaea</name>
    <dbReference type="NCBI Taxonomy" id="60711"/>
    <lineage>
        <taxon>Eukaryota</taxon>
        <taxon>Metazoa</taxon>
        <taxon>Chordata</taxon>
        <taxon>Craniata</taxon>
        <taxon>Vertebrata</taxon>
        <taxon>Euteleostomi</taxon>
        <taxon>Mammalia</taxon>
        <taxon>Eutheria</taxon>
        <taxon>Euarchontoglires</taxon>
        <taxon>Primates</taxon>
        <taxon>Haplorrhini</taxon>
        <taxon>Catarrhini</taxon>
        <taxon>Cercopithecidae</taxon>
        <taxon>Cercopithecinae</taxon>
        <taxon>Chlorocebus</taxon>
    </lineage>
</organism>
<proteinExistence type="predicted"/>
<evidence type="ECO:0000313" key="2">
    <source>
        <dbReference type="Proteomes" id="UP000029965"/>
    </source>
</evidence>
<dbReference type="EMBL" id="AQIB01047023">
    <property type="status" value="NOT_ANNOTATED_CDS"/>
    <property type="molecule type" value="Genomic_DNA"/>
</dbReference>
<sequence>MAATANKCSANSCNVPKHGKEQHVLGSQSTIAQAAPYEEEQRKNFNWLAKIDKIQQKYYILELKEKEYLKTRESEVRPRTQVCVFSWPQKRL</sequence>
<dbReference type="Ensembl" id="ENSCSAT00000009084.1">
    <property type="protein sequence ID" value="ENSCSAP00000007218.1"/>
    <property type="gene ID" value="ENSCSAG00000010998.1"/>
</dbReference>
<accession>A0A0D9RF29</accession>
<keyword evidence="2" id="KW-1185">Reference proteome</keyword>
<dbReference type="Proteomes" id="UP000029965">
    <property type="component" value="Chromosome 24"/>
</dbReference>
<reference evidence="1 2" key="1">
    <citation type="submission" date="2014-03" db="EMBL/GenBank/DDBJ databases">
        <authorList>
            <person name="Warren W."/>
            <person name="Wilson R.K."/>
        </authorList>
    </citation>
    <scope>NUCLEOTIDE SEQUENCE</scope>
</reference>
<dbReference type="AlphaFoldDB" id="A0A0D9RF29"/>
<dbReference type="Bgee" id="ENSCSAG00000010998">
    <property type="expression patterns" value="Expressed in blood and 3 other cell types or tissues"/>
</dbReference>
<reference evidence="1" key="2">
    <citation type="submission" date="2025-08" db="UniProtKB">
        <authorList>
            <consortium name="Ensembl"/>
        </authorList>
    </citation>
    <scope>IDENTIFICATION</scope>
</reference>
<name>A0A0D9RF29_CHLSB</name>